<evidence type="ECO:0000256" key="1">
    <source>
        <dbReference type="SAM" id="MobiDB-lite"/>
    </source>
</evidence>
<accession>A0A6A4S083</accession>
<feature type="region of interest" description="Disordered" evidence="1">
    <location>
        <begin position="77"/>
        <end position="107"/>
    </location>
</feature>
<proteinExistence type="predicted"/>
<name>A0A6A4S083_SCOMX</name>
<sequence length="124" mass="13693">MHRDRGARGPTGPRTCCTGTGAFVLLQAGRAASHRDEKKYEGSFHWFDFGHVHFVFINRRIKSRVLLLLVFICFSNSSSSSSSSSYFSSSSFSSSSSSSSSTPLPLRFHPSISLFLLLVSYSSR</sequence>
<reference evidence="2 3" key="1">
    <citation type="submission" date="2019-06" db="EMBL/GenBank/DDBJ databases">
        <title>Draft genomes of female and male turbot (Scophthalmus maximus).</title>
        <authorList>
            <person name="Xu H."/>
            <person name="Xu X.-W."/>
            <person name="Shao C."/>
            <person name="Chen S."/>
        </authorList>
    </citation>
    <scope>NUCLEOTIDE SEQUENCE [LARGE SCALE GENOMIC DNA]</scope>
    <source>
        <strain evidence="2">Ysfricsl-2016a</strain>
        <tissue evidence="2">Blood</tissue>
    </source>
</reference>
<organism evidence="2 3">
    <name type="scientific">Scophthalmus maximus</name>
    <name type="common">Turbot</name>
    <name type="synonym">Psetta maxima</name>
    <dbReference type="NCBI Taxonomy" id="52904"/>
    <lineage>
        <taxon>Eukaryota</taxon>
        <taxon>Metazoa</taxon>
        <taxon>Chordata</taxon>
        <taxon>Craniata</taxon>
        <taxon>Vertebrata</taxon>
        <taxon>Euteleostomi</taxon>
        <taxon>Actinopterygii</taxon>
        <taxon>Neopterygii</taxon>
        <taxon>Teleostei</taxon>
        <taxon>Neoteleostei</taxon>
        <taxon>Acanthomorphata</taxon>
        <taxon>Carangaria</taxon>
        <taxon>Pleuronectiformes</taxon>
        <taxon>Pleuronectoidei</taxon>
        <taxon>Scophthalmidae</taxon>
        <taxon>Scophthalmus</taxon>
    </lineage>
</organism>
<evidence type="ECO:0000313" key="2">
    <source>
        <dbReference type="EMBL" id="KAF0023954.1"/>
    </source>
</evidence>
<comment type="caution">
    <text evidence="2">The sequence shown here is derived from an EMBL/GenBank/DDBJ whole genome shotgun (WGS) entry which is preliminary data.</text>
</comment>
<protein>
    <submittedName>
        <fullName evidence="2">Uncharacterized protein</fullName>
    </submittedName>
</protein>
<gene>
    <name evidence="2" type="ORF">F2P81_024584</name>
</gene>
<evidence type="ECO:0000313" key="3">
    <source>
        <dbReference type="Proteomes" id="UP000438429"/>
    </source>
</evidence>
<dbReference type="AlphaFoldDB" id="A0A6A4S083"/>
<dbReference type="EMBL" id="VEVO01000022">
    <property type="protein sequence ID" value="KAF0023954.1"/>
    <property type="molecule type" value="Genomic_DNA"/>
</dbReference>
<dbReference type="Proteomes" id="UP000438429">
    <property type="component" value="Unassembled WGS sequence"/>
</dbReference>
<feature type="compositionally biased region" description="Low complexity" evidence="1">
    <location>
        <begin position="77"/>
        <end position="101"/>
    </location>
</feature>